<dbReference type="InterPro" id="IPR011033">
    <property type="entry name" value="PRC_barrel-like_sf"/>
</dbReference>
<name>A0A1M6TM67_9FIRM</name>
<evidence type="ECO:0000313" key="3">
    <source>
        <dbReference type="Proteomes" id="UP000183997"/>
    </source>
</evidence>
<dbReference type="Proteomes" id="UP000183997">
    <property type="component" value="Unassembled WGS sequence"/>
</dbReference>
<sequence length="251" mass="27383">MKLKSQIVGLPVITIAEVAELGYVEDLIINPGSGSVDYLIVQPENWYLERRLISAQDVAGIGEDALITETKSNVVNITSVEAALELLEKGVEVVGSQVMTKKGRKNGIIDEIVIDEQTGKITACRWVAGDGKTTGLIPANLVITLGKGMLVVEDHFQSALLDNASQMDNTTNVENTTITPIQKQPPVVTEDPLQHFEDKQKQYLIGRTVTTDILTDDGQIIAEQGQKITRDMVDRAAAADKFVELTLNTRE</sequence>
<feature type="domain" description="PRC-barrel" evidence="1">
    <location>
        <begin position="92"/>
        <end position="153"/>
    </location>
</feature>
<proteinExistence type="predicted"/>
<dbReference type="InterPro" id="IPR027275">
    <property type="entry name" value="PRC-brl_dom"/>
</dbReference>
<dbReference type="EMBL" id="FRAR01000017">
    <property type="protein sequence ID" value="SHK58085.1"/>
    <property type="molecule type" value="Genomic_DNA"/>
</dbReference>
<organism evidence="2 3">
    <name type="scientific">Desulforamulus aeronauticus DSM 10349</name>
    <dbReference type="NCBI Taxonomy" id="1121421"/>
    <lineage>
        <taxon>Bacteria</taxon>
        <taxon>Bacillati</taxon>
        <taxon>Bacillota</taxon>
        <taxon>Clostridia</taxon>
        <taxon>Eubacteriales</taxon>
        <taxon>Peptococcaceae</taxon>
        <taxon>Desulforamulus</taxon>
    </lineage>
</organism>
<keyword evidence="3" id="KW-1185">Reference proteome</keyword>
<dbReference type="STRING" id="1121421.SAMN02745123_02376"/>
<reference evidence="3" key="1">
    <citation type="submission" date="2016-11" db="EMBL/GenBank/DDBJ databases">
        <authorList>
            <person name="Varghese N."/>
            <person name="Submissions S."/>
        </authorList>
    </citation>
    <scope>NUCLEOTIDE SEQUENCE [LARGE SCALE GENOMIC DNA]</scope>
    <source>
        <strain evidence="3">DSM 10349</strain>
    </source>
</reference>
<evidence type="ECO:0000259" key="1">
    <source>
        <dbReference type="Pfam" id="PF05239"/>
    </source>
</evidence>
<dbReference type="SUPFAM" id="SSF50346">
    <property type="entry name" value="PRC-barrel domain"/>
    <property type="match status" value="2"/>
</dbReference>
<accession>A0A1M6TM67</accession>
<dbReference type="Gene3D" id="2.30.30.240">
    <property type="entry name" value="PRC-barrel domain"/>
    <property type="match status" value="1"/>
</dbReference>
<dbReference type="Pfam" id="PF05239">
    <property type="entry name" value="PRC"/>
    <property type="match status" value="2"/>
</dbReference>
<protein>
    <submittedName>
        <fullName evidence="2">Uncharacterized protein YrrD, contains PRC-barrel domain</fullName>
    </submittedName>
</protein>
<dbReference type="RefSeq" id="WP_072914573.1">
    <property type="nucleotide sequence ID" value="NZ_FRAR01000017.1"/>
</dbReference>
<gene>
    <name evidence="2" type="ORF">SAMN02745123_02376</name>
</gene>
<dbReference type="OrthoDB" id="53812at2"/>
<dbReference type="AlphaFoldDB" id="A0A1M6TM67"/>
<feature type="domain" description="PRC-barrel" evidence="1">
    <location>
        <begin position="5"/>
        <end position="68"/>
    </location>
</feature>
<evidence type="ECO:0000313" key="2">
    <source>
        <dbReference type="EMBL" id="SHK58085.1"/>
    </source>
</evidence>